<accession>A0ABD3MM52</accession>
<dbReference type="GO" id="GO:0051301">
    <property type="term" value="P:cell division"/>
    <property type="evidence" value="ECO:0007669"/>
    <property type="project" value="UniProtKB-KW"/>
</dbReference>
<evidence type="ECO:0000256" key="5">
    <source>
        <dbReference type="ARBA" id="ARBA00022776"/>
    </source>
</evidence>
<sequence length="269" mass="29596">MAILFETAMIGMLRYSAVYHSLKKLLLVALCGALSMSAPSANARGIKNGGRSKGYDTVLSIIDKALTSSREKISQDAPNIIKECYGDLTSLFTSSDDSDGVSSLVDLLLGKLDSVHDRFGSEKSTSTSLTQLEELLQQQNILEVLQKIESAIDEVENTERQFNEADAADKNSAKEAIKLAKMSRVSPSGKKRRIMPAESIGYQAYRMKLEYQQSLARELKEVEAENEELENELQSAWTMWEKNVEGVKSAINVMDTLGGGDDDGEIARD</sequence>
<evidence type="ECO:0000256" key="6">
    <source>
        <dbReference type="ARBA" id="ARBA00022838"/>
    </source>
</evidence>
<evidence type="ECO:0000256" key="2">
    <source>
        <dbReference type="ARBA" id="ARBA00004629"/>
    </source>
</evidence>
<dbReference type="GO" id="GO:0005634">
    <property type="term" value="C:nucleus"/>
    <property type="evidence" value="ECO:0007669"/>
    <property type="project" value="UniProtKB-SubCell"/>
</dbReference>
<dbReference type="EMBL" id="JALLBG020000102">
    <property type="protein sequence ID" value="KAL3764727.1"/>
    <property type="molecule type" value="Genomic_DNA"/>
</dbReference>
<name>A0ABD3MM52_9STRA</name>
<reference evidence="12 13" key="1">
    <citation type="submission" date="2024-10" db="EMBL/GenBank/DDBJ databases">
        <title>Updated reference genomes for cyclostephanoid diatoms.</title>
        <authorList>
            <person name="Roberts W.R."/>
            <person name="Alverson A.J."/>
        </authorList>
    </citation>
    <scope>NUCLEOTIDE SEQUENCE [LARGE SCALE GENOMIC DNA]</scope>
    <source>
        <strain evidence="12 13">AJA232-27</strain>
    </source>
</reference>
<feature type="signal peptide" evidence="11">
    <location>
        <begin position="1"/>
        <end position="43"/>
    </location>
</feature>
<dbReference type="Pfam" id="PF03980">
    <property type="entry name" value="Nnf1"/>
    <property type="match status" value="1"/>
</dbReference>
<keyword evidence="7" id="KW-0539">Nucleus</keyword>
<evidence type="ECO:0000256" key="3">
    <source>
        <dbReference type="ARBA" id="ARBA00022454"/>
    </source>
</evidence>
<keyword evidence="10" id="KW-0175">Coiled coil</keyword>
<evidence type="ECO:0000256" key="10">
    <source>
        <dbReference type="SAM" id="Coils"/>
    </source>
</evidence>
<proteinExistence type="predicted"/>
<feature type="coiled-coil region" evidence="10">
    <location>
        <begin position="208"/>
        <end position="239"/>
    </location>
</feature>
<comment type="subcellular location">
    <subcellularLocation>
        <location evidence="2">Chromosome</location>
        <location evidence="2">Centromere</location>
        <location evidence="2">Kinetochore</location>
    </subcellularLocation>
    <subcellularLocation>
        <location evidence="1">Nucleus</location>
    </subcellularLocation>
</comment>
<keyword evidence="6" id="KW-0995">Kinetochore</keyword>
<keyword evidence="9" id="KW-0137">Centromere</keyword>
<evidence type="ECO:0000313" key="12">
    <source>
        <dbReference type="EMBL" id="KAL3764727.1"/>
    </source>
</evidence>
<keyword evidence="11" id="KW-0732">Signal</keyword>
<evidence type="ECO:0000256" key="1">
    <source>
        <dbReference type="ARBA" id="ARBA00004123"/>
    </source>
</evidence>
<gene>
    <name evidence="12" type="ORF">ACHAWU_001557</name>
</gene>
<keyword evidence="4" id="KW-0132">Cell division</keyword>
<evidence type="ECO:0000256" key="4">
    <source>
        <dbReference type="ARBA" id="ARBA00022618"/>
    </source>
</evidence>
<dbReference type="Proteomes" id="UP001530293">
    <property type="component" value="Unassembled WGS sequence"/>
</dbReference>
<keyword evidence="3" id="KW-0158">Chromosome</keyword>
<evidence type="ECO:0000256" key="9">
    <source>
        <dbReference type="ARBA" id="ARBA00023328"/>
    </source>
</evidence>
<evidence type="ECO:0000313" key="13">
    <source>
        <dbReference type="Proteomes" id="UP001530293"/>
    </source>
</evidence>
<organism evidence="12 13">
    <name type="scientific">Discostella pseudostelligera</name>
    <dbReference type="NCBI Taxonomy" id="259834"/>
    <lineage>
        <taxon>Eukaryota</taxon>
        <taxon>Sar</taxon>
        <taxon>Stramenopiles</taxon>
        <taxon>Ochrophyta</taxon>
        <taxon>Bacillariophyta</taxon>
        <taxon>Coscinodiscophyceae</taxon>
        <taxon>Thalassiosirophycidae</taxon>
        <taxon>Stephanodiscales</taxon>
        <taxon>Stephanodiscaceae</taxon>
        <taxon>Discostella</taxon>
    </lineage>
</organism>
<dbReference type="GO" id="GO:0000776">
    <property type="term" value="C:kinetochore"/>
    <property type="evidence" value="ECO:0007669"/>
    <property type="project" value="UniProtKB-KW"/>
</dbReference>
<dbReference type="InterPro" id="IPR007128">
    <property type="entry name" value="PMF1/Nnf1"/>
</dbReference>
<feature type="coiled-coil region" evidence="10">
    <location>
        <begin position="138"/>
        <end position="168"/>
    </location>
</feature>
<comment type="caution">
    <text evidence="12">The sequence shown here is derived from an EMBL/GenBank/DDBJ whole genome shotgun (WGS) entry which is preliminary data.</text>
</comment>
<dbReference type="AlphaFoldDB" id="A0ABD3MM52"/>
<evidence type="ECO:0000256" key="8">
    <source>
        <dbReference type="ARBA" id="ARBA00023306"/>
    </source>
</evidence>
<keyword evidence="13" id="KW-1185">Reference proteome</keyword>
<protein>
    <submittedName>
        <fullName evidence="12">Uncharacterized protein</fullName>
    </submittedName>
</protein>
<keyword evidence="8" id="KW-0131">Cell cycle</keyword>
<evidence type="ECO:0000256" key="7">
    <source>
        <dbReference type="ARBA" id="ARBA00023242"/>
    </source>
</evidence>
<feature type="chain" id="PRO_5044842138" evidence="11">
    <location>
        <begin position="44"/>
        <end position="269"/>
    </location>
</feature>
<keyword evidence="5" id="KW-0498">Mitosis</keyword>
<evidence type="ECO:0000256" key="11">
    <source>
        <dbReference type="SAM" id="SignalP"/>
    </source>
</evidence>